<feature type="transmembrane region" description="Helical" evidence="12">
    <location>
        <begin position="175"/>
        <end position="191"/>
    </location>
</feature>
<feature type="compositionally biased region" description="Basic and acidic residues" evidence="11">
    <location>
        <begin position="306"/>
        <end position="319"/>
    </location>
</feature>
<feature type="domain" description="Cytochrome b561" evidence="13">
    <location>
        <begin position="36"/>
        <end position="223"/>
    </location>
</feature>
<keyword evidence="15" id="KW-1185">Reference proteome</keyword>
<feature type="transmembrane region" description="Helical" evidence="12">
    <location>
        <begin position="66"/>
        <end position="91"/>
    </location>
</feature>
<keyword evidence="3" id="KW-0813">Transport</keyword>
<evidence type="ECO:0000256" key="1">
    <source>
        <dbReference type="ARBA" id="ARBA00001970"/>
    </source>
</evidence>
<accession>A0AAN6YG97</accession>
<evidence type="ECO:0000259" key="13">
    <source>
        <dbReference type="PROSITE" id="PS50939"/>
    </source>
</evidence>
<dbReference type="PANTHER" id="PTHR15422">
    <property type="entry name" value="OS05G0565100 PROTEIN"/>
    <property type="match status" value="1"/>
</dbReference>
<comment type="subcellular location">
    <subcellularLocation>
        <location evidence="2">Membrane</location>
        <topology evidence="2">Multi-pass membrane protein</topology>
    </subcellularLocation>
</comment>
<evidence type="ECO:0000256" key="10">
    <source>
        <dbReference type="ARBA" id="ARBA00023136"/>
    </source>
</evidence>
<dbReference type="EMBL" id="MU858055">
    <property type="protein sequence ID" value="KAK4218111.1"/>
    <property type="molecule type" value="Genomic_DNA"/>
</dbReference>
<feature type="compositionally biased region" description="Pro residues" evidence="11">
    <location>
        <begin position="797"/>
        <end position="811"/>
    </location>
</feature>
<dbReference type="PANTHER" id="PTHR15422:SF24">
    <property type="entry name" value="DOMON RELATED DOMAIN-CONTAINING PROTEIN"/>
    <property type="match status" value="1"/>
</dbReference>
<feature type="compositionally biased region" description="Polar residues" evidence="11">
    <location>
        <begin position="436"/>
        <end position="447"/>
    </location>
</feature>
<evidence type="ECO:0000256" key="2">
    <source>
        <dbReference type="ARBA" id="ARBA00004141"/>
    </source>
</evidence>
<dbReference type="Proteomes" id="UP001301769">
    <property type="component" value="Unassembled WGS sequence"/>
</dbReference>
<keyword evidence="8 12" id="KW-1133">Transmembrane helix</keyword>
<evidence type="ECO:0000313" key="14">
    <source>
        <dbReference type="EMBL" id="KAK4218111.1"/>
    </source>
</evidence>
<feature type="compositionally biased region" description="Pro residues" evidence="11">
    <location>
        <begin position="590"/>
        <end position="619"/>
    </location>
</feature>
<feature type="region of interest" description="Disordered" evidence="11">
    <location>
        <begin position="345"/>
        <end position="919"/>
    </location>
</feature>
<feature type="compositionally biased region" description="Low complexity" evidence="11">
    <location>
        <begin position="414"/>
        <end position="435"/>
    </location>
</feature>
<name>A0AAN6YG97_9PEZI</name>
<keyword evidence="10 12" id="KW-0472">Membrane</keyword>
<evidence type="ECO:0000256" key="9">
    <source>
        <dbReference type="ARBA" id="ARBA00023004"/>
    </source>
</evidence>
<evidence type="ECO:0000256" key="11">
    <source>
        <dbReference type="SAM" id="MobiDB-lite"/>
    </source>
</evidence>
<evidence type="ECO:0000256" key="12">
    <source>
        <dbReference type="SAM" id="Phobius"/>
    </source>
</evidence>
<feature type="region of interest" description="Disordered" evidence="11">
    <location>
        <begin position="265"/>
        <end position="324"/>
    </location>
</feature>
<keyword evidence="4" id="KW-0349">Heme</keyword>
<dbReference type="Gene3D" id="1.20.120.1770">
    <property type="match status" value="1"/>
</dbReference>
<dbReference type="SMART" id="SM00665">
    <property type="entry name" value="B561"/>
    <property type="match status" value="1"/>
</dbReference>
<keyword evidence="6" id="KW-0479">Metal-binding</keyword>
<feature type="transmembrane region" description="Helical" evidence="12">
    <location>
        <begin position="136"/>
        <end position="155"/>
    </location>
</feature>
<feature type="transmembrane region" description="Helical" evidence="12">
    <location>
        <begin position="248"/>
        <end position="264"/>
    </location>
</feature>
<keyword evidence="9" id="KW-0408">Iron</keyword>
<evidence type="ECO:0000256" key="5">
    <source>
        <dbReference type="ARBA" id="ARBA00022692"/>
    </source>
</evidence>
<evidence type="ECO:0000256" key="4">
    <source>
        <dbReference type="ARBA" id="ARBA00022617"/>
    </source>
</evidence>
<feature type="compositionally biased region" description="Low complexity" evidence="11">
    <location>
        <begin position="683"/>
        <end position="698"/>
    </location>
</feature>
<feature type="compositionally biased region" description="Basic and acidic residues" evidence="11">
    <location>
        <begin position="390"/>
        <end position="404"/>
    </location>
</feature>
<dbReference type="GO" id="GO:0016020">
    <property type="term" value="C:membrane"/>
    <property type="evidence" value="ECO:0007669"/>
    <property type="project" value="UniProtKB-SubCell"/>
</dbReference>
<evidence type="ECO:0000313" key="15">
    <source>
        <dbReference type="Proteomes" id="UP001301769"/>
    </source>
</evidence>
<reference evidence="14" key="2">
    <citation type="submission" date="2023-05" db="EMBL/GenBank/DDBJ databases">
        <authorList>
            <consortium name="Lawrence Berkeley National Laboratory"/>
            <person name="Steindorff A."/>
            <person name="Hensen N."/>
            <person name="Bonometti L."/>
            <person name="Westerberg I."/>
            <person name="Brannstrom I.O."/>
            <person name="Guillou S."/>
            <person name="Cros-Aarteil S."/>
            <person name="Calhoun S."/>
            <person name="Haridas S."/>
            <person name="Kuo A."/>
            <person name="Mondo S."/>
            <person name="Pangilinan J."/>
            <person name="Riley R."/>
            <person name="Labutti K."/>
            <person name="Andreopoulos B."/>
            <person name="Lipzen A."/>
            <person name="Chen C."/>
            <person name="Yanf M."/>
            <person name="Daum C."/>
            <person name="Ng V."/>
            <person name="Clum A."/>
            <person name="Ohm R."/>
            <person name="Martin F."/>
            <person name="Silar P."/>
            <person name="Natvig D."/>
            <person name="Lalanne C."/>
            <person name="Gautier V."/>
            <person name="Ament-Velasquez S.L."/>
            <person name="Kruys A."/>
            <person name="Hutchinson M.I."/>
            <person name="Powell A.J."/>
            <person name="Barry K."/>
            <person name="Miller A.N."/>
            <person name="Grigoriev I.V."/>
            <person name="Debuchy R."/>
            <person name="Gladieux P."/>
            <person name="Thoren M.H."/>
            <person name="Johannesson H."/>
        </authorList>
    </citation>
    <scope>NUCLEOTIDE SEQUENCE</scope>
    <source>
        <strain evidence="14">PSN293</strain>
    </source>
</reference>
<dbReference type="GO" id="GO:0020037">
    <property type="term" value="F:heme binding"/>
    <property type="evidence" value="ECO:0007669"/>
    <property type="project" value="TreeGrafter"/>
</dbReference>
<evidence type="ECO:0000256" key="7">
    <source>
        <dbReference type="ARBA" id="ARBA00022982"/>
    </source>
</evidence>
<feature type="compositionally biased region" description="Basic and acidic residues" evidence="11">
    <location>
        <begin position="724"/>
        <end position="748"/>
    </location>
</feature>
<protein>
    <recommendedName>
        <fullName evidence="13">Cytochrome b561 domain-containing protein</fullName>
    </recommendedName>
</protein>
<comment type="caution">
    <text evidence="14">The sequence shown here is derived from an EMBL/GenBank/DDBJ whole genome shotgun (WGS) entry which is preliminary data.</text>
</comment>
<dbReference type="CDD" id="cd08760">
    <property type="entry name" value="Cyt_b561_FRRS1_like"/>
    <property type="match status" value="1"/>
</dbReference>
<dbReference type="GO" id="GO:0140575">
    <property type="term" value="F:transmembrane monodehydroascorbate reductase activity"/>
    <property type="evidence" value="ECO:0007669"/>
    <property type="project" value="InterPro"/>
</dbReference>
<organism evidence="14 15">
    <name type="scientific">Rhypophila decipiens</name>
    <dbReference type="NCBI Taxonomy" id="261697"/>
    <lineage>
        <taxon>Eukaryota</taxon>
        <taxon>Fungi</taxon>
        <taxon>Dikarya</taxon>
        <taxon>Ascomycota</taxon>
        <taxon>Pezizomycotina</taxon>
        <taxon>Sordariomycetes</taxon>
        <taxon>Sordariomycetidae</taxon>
        <taxon>Sordariales</taxon>
        <taxon>Naviculisporaceae</taxon>
        <taxon>Rhypophila</taxon>
    </lineage>
</organism>
<evidence type="ECO:0000256" key="8">
    <source>
        <dbReference type="ARBA" id="ARBA00022989"/>
    </source>
</evidence>
<gene>
    <name evidence="14" type="ORF">QBC37DRAFT_369355</name>
</gene>
<proteinExistence type="predicted"/>
<feature type="compositionally biased region" description="Basic and acidic residues" evidence="11">
    <location>
        <begin position="492"/>
        <end position="518"/>
    </location>
</feature>
<keyword evidence="5 12" id="KW-0812">Transmembrane</keyword>
<dbReference type="GO" id="GO:0046872">
    <property type="term" value="F:metal ion binding"/>
    <property type="evidence" value="ECO:0007669"/>
    <property type="project" value="UniProtKB-KW"/>
</dbReference>
<feature type="compositionally biased region" description="Basic and acidic residues" evidence="11">
    <location>
        <begin position="703"/>
        <end position="712"/>
    </location>
</feature>
<dbReference type="AlphaFoldDB" id="A0AAN6YG97"/>
<feature type="transmembrane region" description="Helical" evidence="12">
    <location>
        <begin position="103"/>
        <end position="124"/>
    </location>
</feature>
<feature type="compositionally biased region" description="Basic and acidic residues" evidence="11">
    <location>
        <begin position="269"/>
        <end position="278"/>
    </location>
</feature>
<evidence type="ECO:0000256" key="3">
    <source>
        <dbReference type="ARBA" id="ARBA00022448"/>
    </source>
</evidence>
<feature type="compositionally biased region" description="Basic and acidic residues" evidence="11">
    <location>
        <begin position="781"/>
        <end position="793"/>
    </location>
</feature>
<evidence type="ECO:0000256" key="6">
    <source>
        <dbReference type="ARBA" id="ARBA00022723"/>
    </source>
</evidence>
<dbReference type="InterPro" id="IPR006593">
    <property type="entry name" value="Cyt_b561/ferric_Rdtase_TM"/>
</dbReference>
<comment type="cofactor">
    <cofactor evidence="1">
        <name>heme b</name>
        <dbReference type="ChEBI" id="CHEBI:60344"/>
    </cofactor>
</comment>
<reference evidence="14" key="1">
    <citation type="journal article" date="2023" name="Mol. Phylogenet. Evol.">
        <title>Genome-scale phylogeny and comparative genomics of the fungal order Sordariales.</title>
        <authorList>
            <person name="Hensen N."/>
            <person name="Bonometti L."/>
            <person name="Westerberg I."/>
            <person name="Brannstrom I.O."/>
            <person name="Guillou S."/>
            <person name="Cros-Aarteil S."/>
            <person name="Calhoun S."/>
            <person name="Haridas S."/>
            <person name="Kuo A."/>
            <person name="Mondo S."/>
            <person name="Pangilinan J."/>
            <person name="Riley R."/>
            <person name="LaButti K."/>
            <person name="Andreopoulos B."/>
            <person name="Lipzen A."/>
            <person name="Chen C."/>
            <person name="Yan M."/>
            <person name="Daum C."/>
            <person name="Ng V."/>
            <person name="Clum A."/>
            <person name="Steindorff A."/>
            <person name="Ohm R.A."/>
            <person name="Martin F."/>
            <person name="Silar P."/>
            <person name="Natvig D.O."/>
            <person name="Lalanne C."/>
            <person name="Gautier V."/>
            <person name="Ament-Velasquez S.L."/>
            <person name="Kruys A."/>
            <person name="Hutchinson M.I."/>
            <person name="Powell A.J."/>
            <person name="Barry K."/>
            <person name="Miller A.N."/>
            <person name="Grigoriev I.V."/>
            <person name="Debuchy R."/>
            <person name="Gladieux P."/>
            <person name="Hiltunen Thoren M."/>
            <person name="Johannesson H."/>
        </authorList>
    </citation>
    <scope>NUCLEOTIDE SEQUENCE</scope>
    <source>
        <strain evidence="14">PSN293</strain>
    </source>
</reference>
<sequence>MAPADNLSPPGSSSYSSNTMSVGDGTWDFTKNSFLLPNLVGLNFETMQYNGMGNRFSTLTQYHTLILGHGVLAAITFLFIVPFAVLYVRFYTRRPGYGIRYHAYLNILAVLLSTVLFILGFMAVGPSRSLTNPHHGIGVAIYTLILLQAVGGRLVRHITGRSLRVHIHRYSGRAIALLGIVQVPLGLTLYGSPKYLFILYALWMAFLALLFFILDYRDGGRRGDHYISGGGGRSESGYTEKKPSRMKWLAPVAAGAGIFALLRGRKKKTDRDTERDGSRSPSLRSHRRRSLGPEVISSPGQTDTYYDEKSARTDHRRASDGGGGGFMKKALAAGAVGALVGKFMGGRNKKTRDHDDSEYSAVATDTPSRHHRPPPRRYAPTESDFTDLTEETRRHDSRRDRDRGGSILPPPGDPVAAAAAISAAERPGARPGARPSTPQRSHAQSRFDSVDESDYSSYVSPSKRPVEKRKSSGSGMAKGALAALTFGWLGKKAKDGHDRREEERLRDEEDRRREEAARRSGNRNSRYTGDGYGTPTRRESRRRPSRYQPAPSALTGDTSDLSSIEPRGDTNYEPARIGGGGSRPTFRPENPIPVPVPGAPPQAPIPPPPGAPLPIPVPLPGAGGGSHHVLPGPHAPGGIDMPPMPPDPRGFFSHSHDSGSEGYQSGGQGSSRRPGRGDRRGDPAAAAAAAAASASLLAQEQEDDRRRRDRSNEPLSSAAVKISVNDDRDRNITLRRLTEEEQRRDQAQRRRRDSVSSQSEADTPSRRYRRGRDTSIQSSQRRAEAAAESRVEDLEPPLVPAPLSLTPPNPPFAGGRRPKDSAYYSGGQQAGGPSGSAAGPSGGLPGAGASFSSIGGSPGPGPRGEWSAISPAPSGQFGGKTTAPPTASVPGSSDAAADRRRRRRLERREGSRGGGVEYD</sequence>
<dbReference type="PROSITE" id="PS50939">
    <property type="entry name" value="CYTOCHROME_B561"/>
    <property type="match status" value="1"/>
</dbReference>
<dbReference type="InterPro" id="IPR045150">
    <property type="entry name" value="CYB561D1/2"/>
</dbReference>
<keyword evidence="7" id="KW-0249">Electron transport</keyword>
<feature type="transmembrane region" description="Helical" evidence="12">
    <location>
        <begin position="197"/>
        <end position="214"/>
    </location>
</feature>
<feature type="compositionally biased region" description="Gly residues" evidence="11">
    <location>
        <begin position="828"/>
        <end position="846"/>
    </location>
</feature>